<dbReference type="OrthoDB" id="9797825at2"/>
<keyword evidence="3" id="KW-0143">Chaperone</keyword>
<dbReference type="EMBL" id="QNTQ01000011">
    <property type="protein sequence ID" value="RBI84366.1"/>
    <property type="molecule type" value="Genomic_DNA"/>
</dbReference>
<protein>
    <submittedName>
        <fullName evidence="4">ATPase</fullName>
    </submittedName>
</protein>
<reference evidence="4 5" key="1">
    <citation type="submission" date="2018-07" db="EMBL/GenBank/DDBJ databases">
        <title>Rhodosalinus sp. strain E84T genomic sequence and assembly.</title>
        <authorList>
            <person name="Liu Z.-W."/>
            <person name="Lu D.-C."/>
        </authorList>
    </citation>
    <scope>NUCLEOTIDE SEQUENCE [LARGE SCALE GENOMIC DNA]</scope>
    <source>
        <strain evidence="4 5">E84</strain>
    </source>
</reference>
<dbReference type="AlphaFoldDB" id="A0A365U771"/>
<keyword evidence="2" id="KW-0809">Transit peptide</keyword>
<evidence type="ECO:0000256" key="1">
    <source>
        <dbReference type="ARBA" id="ARBA00008231"/>
    </source>
</evidence>
<dbReference type="InterPro" id="IPR042272">
    <property type="entry name" value="ATP12_ATP_synth-F1-assembly_N"/>
</dbReference>
<dbReference type="SUPFAM" id="SSF160909">
    <property type="entry name" value="ATP12-like"/>
    <property type="match status" value="1"/>
</dbReference>
<dbReference type="InterPro" id="IPR011419">
    <property type="entry name" value="ATP12_ATP_synth-F1-assembly"/>
</dbReference>
<dbReference type="PANTHER" id="PTHR21013">
    <property type="entry name" value="ATP SYNTHASE MITOCHONDRIAL F1 COMPLEX ASSEMBLY FACTOR 2/ATP12 PROTEIN, MITOCHONDRIAL PRECURSOR"/>
    <property type="match status" value="1"/>
</dbReference>
<dbReference type="Pfam" id="PF07542">
    <property type="entry name" value="ATP12"/>
    <property type="match status" value="1"/>
</dbReference>
<proteinExistence type="inferred from homology"/>
<evidence type="ECO:0000256" key="2">
    <source>
        <dbReference type="ARBA" id="ARBA00022946"/>
    </source>
</evidence>
<dbReference type="RefSeq" id="WP_113289921.1">
    <property type="nucleotide sequence ID" value="NZ_QNTQ01000011.1"/>
</dbReference>
<dbReference type="Gene3D" id="3.30.2180.10">
    <property type="entry name" value="ATP12-like"/>
    <property type="match status" value="1"/>
</dbReference>
<accession>A0A365U771</accession>
<evidence type="ECO:0000313" key="4">
    <source>
        <dbReference type="EMBL" id="RBI84366.1"/>
    </source>
</evidence>
<comment type="similarity">
    <text evidence="1">Belongs to the ATP12 family.</text>
</comment>
<dbReference type="PANTHER" id="PTHR21013:SF10">
    <property type="entry name" value="ATP SYNTHASE MITOCHONDRIAL F1 COMPLEX ASSEMBLY FACTOR 2"/>
    <property type="match status" value="1"/>
</dbReference>
<evidence type="ECO:0000313" key="5">
    <source>
        <dbReference type="Proteomes" id="UP000253370"/>
    </source>
</evidence>
<name>A0A365U771_9RHOB</name>
<organism evidence="4 5">
    <name type="scientific">Rhodosalinus halophilus</name>
    <dbReference type="NCBI Taxonomy" id="2259333"/>
    <lineage>
        <taxon>Bacteria</taxon>
        <taxon>Pseudomonadati</taxon>
        <taxon>Pseudomonadota</taxon>
        <taxon>Alphaproteobacteria</taxon>
        <taxon>Rhodobacterales</taxon>
        <taxon>Paracoccaceae</taxon>
        <taxon>Rhodosalinus</taxon>
    </lineage>
</organism>
<keyword evidence="5" id="KW-1185">Reference proteome</keyword>
<gene>
    <name evidence="4" type="ORF">DRV85_13095</name>
</gene>
<dbReference type="Proteomes" id="UP000253370">
    <property type="component" value="Unassembled WGS sequence"/>
</dbReference>
<evidence type="ECO:0000256" key="3">
    <source>
        <dbReference type="ARBA" id="ARBA00023186"/>
    </source>
</evidence>
<sequence length="240" mass="25622">MTEWAARRFWTAAEAIEAEGGYAVALDARVVRTPARAPLVLPSRPLAAAVAQEWQEQPEVIDPGAMPLTRAANVAIDKVAPAREGVIDMLADYGGTDLLCYRAETPEALAARQAEAWDPLLDWADRALGAPLVCGVGVMHVAQPEGSLAALRAAIETLDAFELTALHDLVTLSGSLIIGLAAERGAERPEPLWAASRIDETWQAEQWGEDSEAAAAAEERRAAFLRAARFLALAREPAAP</sequence>
<dbReference type="GO" id="GO:0043461">
    <property type="term" value="P:proton-transporting ATP synthase complex assembly"/>
    <property type="evidence" value="ECO:0007669"/>
    <property type="project" value="InterPro"/>
</dbReference>
<dbReference type="Gene3D" id="1.10.3580.10">
    <property type="entry name" value="ATP12 ATPase"/>
    <property type="match status" value="1"/>
</dbReference>
<comment type="caution">
    <text evidence="4">The sequence shown here is derived from an EMBL/GenBank/DDBJ whole genome shotgun (WGS) entry which is preliminary data.</text>
</comment>
<dbReference type="InterPro" id="IPR023335">
    <property type="entry name" value="ATP12_ortho_dom_sf"/>
</dbReference>